<dbReference type="Gene3D" id="3.20.20.190">
    <property type="entry name" value="Phosphatidylinositol (PI) phosphodiesterase"/>
    <property type="match status" value="1"/>
</dbReference>
<dbReference type="RefSeq" id="WP_102317101.1">
    <property type="nucleotide sequence ID" value="NZ_JBFRLP010000031.1"/>
</dbReference>
<dbReference type="STRING" id="1190603.A1OO_18195"/>
<feature type="domain" description="GP-PDE" evidence="1">
    <location>
        <begin position="2"/>
        <end position="244"/>
    </location>
</feature>
<dbReference type="GO" id="GO:0006629">
    <property type="term" value="P:lipid metabolic process"/>
    <property type="evidence" value="ECO:0007669"/>
    <property type="project" value="InterPro"/>
</dbReference>
<dbReference type="PANTHER" id="PTHR46211:SF1">
    <property type="entry name" value="GLYCEROPHOSPHODIESTER PHOSPHODIESTERASE, CYTOPLASMIC"/>
    <property type="match status" value="1"/>
</dbReference>
<evidence type="ECO:0000313" key="3">
    <source>
        <dbReference type="Proteomes" id="UP000235387"/>
    </source>
</evidence>
<evidence type="ECO:0000313" key="2">
    <source>
        <dbReference type="EMBL" id="PMN91541.1"/>
    </source>
</evidence>
<dbReference type="EMBL" id="MDAL01000021">
    <property type="protein sequence ID" value="PMN91541.1"/>
    <property type="molecule type" value="Genomic_DNA"/>
</dbReference>
<name>A0A2N7LAA6_9GAMM</name>
<comment type="caution">
    <text evidence="2">The sequence shown here is derived from an EMBL/GenBank/DDBJ whole genome shotgun (WGS) entry which is preliminary data.</text>
</comment>
<organism evidence="2 3">
    <name type="scientific">Enterovibrio norvegicus</name>
    <dbReference type="NCBI Taxonomy" id="188144"/>
    <lineage>
        <taxon>Bacteria</taxon>
        <taxon>Pseudomonadati</taxon>
        <taxon>Pseudomonadota</taxon>
        <taxon>Gammaproteobacteria</taxon>
        <taxon>Vibrionales</taxon>
        <taxon>Vibrionaceae</taxon>
        <taxon>Enterovibrio</taxon>
    </lineage>
</organism>
<dbReference type="PANTHER" id="PTHR46211">
    <property type="entry name" value="GLYCEROPHOSPHORYL DIESTER PHOSPHODIESTERASE"/>
    <property type="match status" value="1"/>
</dbReference>
<protein>
    <submittedName>
        <fullName evidence="2">Glycerophosphoryl diester phosphodiesterase</fullName>
    </submittedName>
</protein>
<dbReference type="InterPro" id="IPR030395">
    <property type="entry name" value="GP_PDE_dom"/>
</dbReference>
<evidence type="ECO:0000259" key="1">
    <source>
        <dbReference type="PROSITE" id="PS51704"/>
    </source>
</evidence>
<dbReference type="InterPro" id="IPR017946">
    <property type="entry name" value="PLC-like_Pdiesterase_TIM-brl"/>
</dbReference>
<sequence>MKTLFAHRGMSSLAPENTLAAFSLAPQYGLDWIECDVDILADGTIVVSHDDTLDRCTDRPGSLYDLTKEDLQDIDAGSWFADEFIGEPLPTFADFIALVNTLKINVNVEIKSCTAGWEMSEKLIDGVLSELKNLNKTSDLLVSCFNPLVLAEFKRRSPHTNVACLFSREMLLEGDWLSVLQACKADAINVDNEGLMKEQVIEMKSHGYAVNVYTVNHLGRANQLFNWGVDGVFTDVGQNFPSRYRHLNKNK</sequence>
<dbReference type="GO" id="GO:0008081">
    <property type="term" value="F:phosphoric diester hydrolase activity"/>
    <property type="evidence" value="ECO:0007669"/>
    <property type="project" value="InterPro"/>
</dbReference>
<dbReference type="Pfam" id="PF03009">
    <property type="entry name" value="GDPD"/>
    <property type="match status" value="1"/>
</dbReference>
<gene>
    <name evidence="2" type="ORF">BCT23_16715</name>
</gene>
<accession>A0A2N7LAA6</accession>
<dbReference type="PROSITE" id="PS51704">
    <property type="entry name" value="GP_PDE"/>
    <property type="match status" value="1"/>
</dbReference>
<dbReference type="Proteomes" id="UP000235387">
    <property type="component" value="Unassembled WGS sequence"/>
</dbReference>
<dbReference type="SUPFAM" id="SSF51695">
    <property type="entry name" value="PLC-like phosphodiesterases"/>
    <property type="match status" value="1"/>
</dbReference>
<reference evidence="3" key="1">
    <citation type="submission" date="2016-07" db="EMBL/GenBank/DDBJ databases">
        <title>Nontailed viruses are major unrecognized killers of bacteria in the ocean.</title>
        <authorList>
            <person name="Kauffman K."/>
            <person name="Hussain F."/>
            <person name="Yang J."/>
            <person name="Arevalo P."/>
            <person name="Brown J."/>
            <person name="Cutler M."/>
            <person name="Kelly L."/>
            <person name="Polz M.F."/>
        </authorList>
    </citation>
    <scope>NUCLEOTIDE SEQUENCE [LARGE SCALE GENOMIC DNA]</scope>
    <source>
        <strain evidence="3">10N.261.45.A10</strain>
    </source>
</reference>
<dbReference type="AlphaFoldDB" id="A0A2N7LAA6"/>
<proteinExistence type="predicted"/>